<dbReference type="Proteomes" id="UP000838756">
    <property type="component" value="Unassembled WGS sequence"/>
</dbReference>
<dbReference type="EMBL" id="CAKXAJ010025849">
    <property type="protein sequence ID" value="CAH2244746.1"/>
    <property type="molecule type" value="Genomic_DNA"/>
</dbReference>
<keyword evidence="2" id="KW-1185">Reference proteome</keyword>
<organism evidence="1 2">
    <name type="scientific">Pararge aegeria aegeria</name>
    <dbReference type="NCBI Taxonomy" id="348720"/>
    <lineage>
        <taxon>Eukaryota</taxon>
        <taxon>Metazoa</taxon>
        <taxon>Ecdysozoa</taxon>
        <taxon>Arthropoda</taxon>
        <taxon>Hexapoda</taxon>
        <taxon>Insecta</taxon>
        <taxon>Pterygota</taxon>
        <taxon>Neoptera</taxon>
        <taxon>Endopterygota</taxon>
        <taxon>Lepidoptera</taxon>
        <taxon>Glossata</taxon>
        <taxon>Ditrysia</taxon>
        <taxon>Papilionoidea</taxon>
        <taxon>Nymphalidae</taxon>
        <taxon>Satyrinae</taxon>
        <taxon>Satyrini</taxon>
        <taxon>Parargina</taxon>
        <taxon>Pararge</taxon>
    </lineage>
</organism>
<dbReference type="OrthoDB" id="7480422at2759"/>
<proteinExistence type="predicted"/>
<comment type="caution">
    <text evidence="1">The sequence shown here is derived from an EMBL/GenBank/DDBJ whole genome shotgun (WGS) entry which is preliminary data.</text>
</comment>
<accession>A0A8S4S0D9</accession>
<evidence type="ECO:0000313" key="2">
    <source>
        <dbReference type="Proteomes" id="UP000838756"/>
    </source>
</evidence>
<evidence type="ECO:0000313" key="1">
    <source>
        <dbReference type="EMBL" id="CAH2244746.1"/>
    </source>
</evidence>
<name>A0A8S4S0D9_9NEOP</name>
<dbReference type="AlphaFoldDB" id="A0A8S4S0D9"/>
<gene>
    <name evidence="1" type="primary">jg24428</name>
    <name evidence="1" type="ORF">PAEG_LOCUS20659</name>
</gene>
<sequence length="105" mass="12288">MEYCSHLWNGSAKYQTEALDSVDRRARRIIGKKSLLMGNYTAYSTDVMLPAWRFFTGYLASVFRDFITLFLRHHSSAEQRDAVNGGILMWLTYRQHARSAFLVRF</sequence>
<protein>
    <submittedName>
        <fullName evidence="1">Jg24428 protein</fullName>
    </submittedName>
</protein>
<reference evidence="1" key="1">
    <citation type="submission" date="2022-03" db="EMBL/GenBank/DDBJ databases">
        <authorList>
            <person name="Lindestad O."/>
        </authorList>
    </citation>
    <scope>NUCLEOTIDE SEQUENCE</scope>
</reference>